<evidence type="ECO:0000313" key="2">
    <source>
        <dbReference type="Proteomes" id="UP001235712"/>
    </source>
</evidence>
<dbReference type="EMBL" id="JAUSQZ010000001">
    <property type="protein sequence ID" value="MDP9827774.1"/>
    <property type="molecule type" value="Genomic_DNA"/>
</dbReference>
<dbReference type="RefSeq" id="WP_307244252.1">
    <property type="nucleotide sequence ID" value="NZ_JAUSQZ010000001.1"/>
</dbReference>
<evidence type="ECO:0000313" key="1">
    <source>
        <dbReference type="EMBL" id="MDP9827774.1"/>
    </source>
</evidence>
<accession>A0ABT9P5T0</accession>
<keyword evidence="2" id="KW-1185">Reference proteome</keyword>
<proteinExistence type="predicted"/>
<sequence>MAEPIVINEAYLKARKTDFANFYDQAVSRLGYHSWTTGQTFNLSQKLVMPSGGGKFTPGTNLYNAAEAVRENFAGRMGQFKIQSENLYEGLDDLLENQEEIQNLNNITADEFGYYVEEVASGPATTSGGQTT</sequence>
<dbReference type="Proteomes" id="UP001235712">
    <property type="component" value="Unassembled WGS sequence"/>
</dbReference>
<name>A0ABT9P5T0_9ACTN</name>
<reference evidence="1 2" key="1">
    <citation type="submission" date="2023-07" db="EMBL/GenBank/DDBJ databases">
        <title>Sequencing the genomes of 1000 actinobacteria strains.</title>
        <authorList>
            <person name="Klenk H.-P."/>
        </authorList>
    </citation>
    <scope>NUCLEOTIDE SEQUENCE [LARGE SCALE GENOMIC DNA]</scope>
    <source>
        <strain evidence="1 2">DSM 44388</strain>
    </source>
</reference>
<comment type="caution">
    <text evidence="1">The sequence shown here is derived from an EMBL/GenBank/DDBJ whole genome shotgun (WGS) entry which is preliminary data.</text>
</comment>
<organism evidence="1 2">
    <name type="scientific">Kineosporia succinea</name>
    <dbReference type="NCBI Taxonomy" id="84632"/>
    <lineage>
        <taxon>Bacteria</taxon>
        <taxon>Bacillati</taxon>
        <taxon>Actinomycetota</taxon>
        <taxon>Actinomycetes</taxon>
        <taxon>Kineosporiales</taxon>
        <taxon>Kineosporiaceae</taxon>
        <taxon>Kineosporia</taxon>
    </lineage>
</organism>
<gene>
    <name evidence="1" type="ORF">J2S57_003523</name>
</gene>
<protein>
    <submittedName>
        <fullName evidence="1">Uncharacterized protein</fullName>
    </submittedName>
</protein>